<dbReference type="OMA" id="RMMKNER"/>
<dbReference type="RefSeq" id="XP_035699332.1">
    <property type="nucleotide sequence ID" value="XM_035843439.1"/>
</dbReference>
<dbReference type="AlphaFoldDB" id="A0A9J7NAR8"/>
<accession>A0A9J7NAR8</accession>
<keyword evidence="2" id="KW-1185">Reference proteome</keyword>
<protein>
    <submittedName>
        <fullName evidence="3">Uncharacterized protein LOC118431977</fullName>
    </submittedName>
</protein>
<feature type="region of interest" description="Disordered" evidence="1">
    <location>
        <begin position="304"/>
        <end position="343"/>
    </location>
</feature>
<reference evidence="2" key="1">
    <citation type="journal article" date="2020" name="Nat. Ecol. Evol.">
        <title>Deeply conserved synteny resolves early events in vertebrate evolution.</title>
        <authorList>
            <person name="Simakov O."/>
            <person name="Marletaz F."/>
            <person name="Yue J.X."/>
            <person name="O'Connell B."/>
            <person name="Jenkins J."/>
            <person name="Brandt A."/>
            <person name="Calef R."/>
            <person name="Tung C.H."/>
            <person name="Huang T.K."/>
            <person name="Schmutz J."/>
            <person name="Satoh N."/>
            <person name="Yu J.K."/>
            <person name="Putnam N.H."/>
            <person name="Green R.E."/>
            <person name="Rokhsar D.S."/>
        </authorList>
    </citation>
    <scope>NUCLEOTIDE SEQUENCE [LARGE SCALE GENOMIC DNA]</scope>
    <source>
        <strain evidence="2">S238N-H82</strain>
    </source>
</reference>
<dbReference type="GeneID" id="118431977"/>
<dbReference type="Proteomes" id="UP000001554">
    <property type="component" value="Chromosome 2"/>
</dbReference>
<feature type="compositionally biased region" description="Polar residues" evidence="1">
    <location>
        <begin position="220"/>
        <end position="242"/>
    </location>
</feature>
<feature type="compositionally biased region" description="Polar residues" evidence="1">
    <location>
        <begin position="321"/>
        <end position="339"/>
    </location>
</feature>
<proteinExistence type="predicted"/>
<dbReference type="OrthoDB" id="10013754at2759"/>
<dbReference type="KEGG" id="bfo:118431977"/>
<feature type="region of interest" description="Disordered" evidence="1">
    <location>
        <begin position="220"/>
        <end position="263"/>
    </location>
</feature>
<feature type="compositionally biased region" description="Basic and acidic residues" evidence="1">
    <location>
        <begin position="306"/>
        <end position="319"/>
    </location>
</feature>
<evidence type="ECO:0000313" key="3">
    <source>
        <dbReference type="RefSeq" id="XP_035699332.1"/>
    </source>
</evidence>
<evidence type="ECO:0000256" key="1">
    <source>
        <dbReference type="SAM" id="MobiDB-lite"/>
    </source>
</evidence>
<organism evidence="2 3">
    <name type="scientific">Branchiostoma floridae</name>
    <name type="common">Florida lancelet</name>
    <name type="synonym">Amphioxus</name>
    <dbReference type="NCBI Taxonomy" id="7739"/>
    <lineage>
        <taxon>Eukaryota</taxon>
        <taxon>Metazoa</taxon>
        <taxon>Chordata</taxon>
        <taxon>Cephalochordata</taxon>
        <taxon>Leptocardii</taxon>
        <taxon>Amphioxiformes</taxon>
        <taxon>Branchiostomatidae</taxon>
        <taxon>Branchiostoma</taxon>
    </lineage>
</organism>
<name>A0A9J7NAR8_BRAFL</name>
<reference evidence="3" key="2">
    <citation type="submission" date="2025-08" db="UniProtKB">
        <authorList>
            <consortium name="RefSeq"/>
        </authorList>
    </citation>
    <scope>IDENTIFICATION</scope>
    <source>
        <strain evidence="3">S238N-H82</strain>
        <tissue evidence="3">Testes</tissue>
    </source>
</reference>
<evidence type="ECO:0000313" key="2">
    <source>
        <dbReference type="Proteomes" id="UP000001554"/>
    </source>
</evidence>
<gene>
    <name evidence="3" type="primary">LOC118431977</name>
</gene>
<sequence>MDSDLAEVIFDDLGWDSFFPCHPEKGVDLSRIYDKQDPRRWQEEDGEQSSSEDEDVDLATRALPLKWYMISEAGGARSFSTTEESQWHGHDEGSLDDFDWDNYVPARLGRYKPTYAFVLTHGNNLYHDKDVSSYGKRAGHFPAYSSSAPHYNTVAIEPRDIKSNNCYVYENFDAEEGKDVLRTVNPQYLMFPPPEDLYQSFNKPISTGANTNPYKHRYQGSNASIKHSAVTKSRANDITSQKKAARHSGSKTVNNSSLGDKDFKVRPETIGFRLKSRHEASHTNWTKTSQINASGLEDSTCVSARLGKETNNKENRGNRPPENSESDQNQTTKSHQNATVPEGKRRRVRRFFLGYMKTSDSLNDIKEAIYSHAREQGVELTYVRMMKNERQGVVFARVNVAIEQANIVLKENFWPSDMVFRPWLSKAKYKEQGGTRMPYIEEEHSLEVSC</sequence>